<dbReference type="Proteomes" id="UP000054164">
    <property type="component" value="Unassembled WGS sequence"/>
</dbReference>
<dbReference type="HOGENOM" id="CLU_198850_0_0_9"/>
<sequence length="76" mass="8909">MDIKRWTGCKKAYKLKYEKKQKGVCIMATQIMATPTLYGEEARKVIEEIKIMPTEKSKRNAKKLLEYFESFISEGK</sequence>
<dbReference type="EMBL" id="BA000058">
    <property type="protein sequence ID" value="BAO04882.1"/>
    <property type="molecule type" value="Genomic_DNA"/>
</dbReference>
<dbReference type="RefSeq" id="WP_051394089.1">
    <property type="nucleotide sequence ID" value="NZ_BA000058.1"/>
</dbReference>
<accession>A0A060N4X5</accession>
<protein>
    <submittedName>
        <fullName evidence="1">Uncharacterized protein</fullName>
    </submittedName>
</protein>
<dbReference type="AlphaFoldDB" id="A0A060N4X5"/>
<evidence type="ECO:0000313" key="1">
    <source>
        <dbReference type="EMBL" id="BAO04882.1"/>
    </source>
</evidence>
<reference evidence="1" key="1">
    <citation type="submission" date="2013-10" db="EMBL/GenBank/DDBJ databases">
        <title>Draft genome sequence of Clostridium botulinum type B strain Osaka05.</title>
        <authorList>
            <person name="Sakaguchi Y."/>
            <person name="Hosomi K."/>
            <person name="Uchiyama J."/>
            <person name="Ogura Y."/>
            <person name="Sakaguchi M."/>
            <person name="Kohda T."/>
            <person name="Mukamoto M."/>
            <person name="Misawa N."/>
            <person name="Matsuzaki S."/>
            <person name="Hayashi T."/>
            <person name="Kozaki S."/>
        </authorList>
    </citation>
    <scope>NUCLEOTIDE SEQUENCE</scope>
    <source>
        <strain evidence="1">Osaka05</strain>
    </source>
</reference>
<organism evidence="1">
    <name type="scientific">Clostridium botulinum B str. Osaka05</name>
    <dbReference type="NCBI Taxonomy" id="1407017"/>
    <lineage>
        <taxon>Bacteria</taxon>
        <taxon>Bacillati</taxon>
        <taxon>Bacillota</taxon>
        <taxon>Clostridia</taxon>
        <taxon>Eubacteriales</taxon>
        <taxon>Clostridiaceae</taxon>
        <taxon>Clostridium</taxon>
    </lineage>
</organism>
<gene>
    <name evidence="1" type="ORF">CBO05P1_163</name>
</gene>
<name>A0A060N4X5_CLOBO</name>
<proteinExistence type="predicted"/>